<evidence type="ECO:0000313" key="1">
    <source>
        <dbReference type="EMBL" id="MPC46321.1"/>
    </source>
</evidence>
<dbReference type="Proteomes" id="UP000324222">
    <property type="component" value="Unassembled WGS sequence"/>
</dbReference>
<protein>
    <submittedName>
        <fullName evidence="1">Uncharacterized protein</fullName>
    </submittedName>
</protein>
<dbReference type="EMBL" id="VSRR010007149">
    <property type="protein sequence ID" value="MPC46321.1"/>
    <property type="molecule type" value="Genomic_DNA"/>
</dbReference>
<gene>
    <name evidence="1" type="ORF">E2C01_040038</name>
</gene>
<name>A0A5B7FGC0_PORTR</name>
<dbReference type="AlphaFoldDB" id="A0A5B7FGC0"/>
<comment type="caution">
    <text evidence="1">The sequence shown here is derived from an EMBL/GenBank/DDBJ whole genome shotgun (WGS) entry which is preliminary data.</text>
</comment>
<keyword evidence="2" id="KW-1185">Reference proteome</keyword>
<sequence>MTRSCTEAHDPGRRCLLPCVAWWRRRVPQLFLQHDVSYSLALQADSVMFLPPGVLSGTPLRPNELAEVWRRY</sequence>
<evidence type="ECO:0000313" key="2">
    <source>
        <dbReference type="Proteomes" id="UP000324222"/>
    </source>
</evidence>
<organism evidence="1 2">
    <name type="scientific">Portunus trituberculatus</name>
    <name type="common">Swimming crab</name>
    <name type="synonym">Neptunus trituberculatus</name>
    <dbReference type="NCBI Taxonomy" id="210409"/>
    <lineage>
        <taxon>Eukaryota</taxon>
        <taxon>Metazoa</taxon>
        <taxon>Ecdysozoa</taxon>
        <taxon>Arthropoda</taxon>
        <taxon>Crustacea</taxon>
        <taxon>Multicrustacea</taxon>
        <taxon>Malacostraca</taxon>
        <taxon>Eumalacostraca</taxon>
        <taxon>Eucarida</taxon>
        <taxon>Decapoda</taxon>
        <taxon>Pleocyemata</taxon>
        <taxon>Brachyura</taxon>
        <taxon>Eubrachyura</taxon>
        <taxon>Portunoidea</taxon>
        <taxon>Portunidae</taxon>
        <taxon>Portuninae</taxon>
        <taxon>Portunus</taxon>
    </lineage>
</organism>
<accession>A0A5B7FGC0</accession>
<reference evidence="1 2" key="1">
    <citation type="submission" date="2019-05" db="EMBL/GenBank/DDBJ databases">
        <title>Another draft genome of Portunus trituberculatus and its Hox gene families provides insights of decapod evolution.</title>
        <authorList>
            <person name="Jeong J.-H."/>
            <person name="Song I."/>
            <person name="Kim S."/>
            <person name="Choi T."/>
            <person name="Kim D."/>
            <person name="Ryu S."/>
            <person name="Kim W."/>
        </authorList>
    </citation>
    <scope>NUCLEOTIDE SEQUENCE [LARGE SCALE GENOMIC DNA]</scope>
    <source>
        <tissue evidence="1">Muscle</tissue>
    </source>
</reference>
<proteinExistence type="predicted"/>